<keyword evidence="2" id="KW-1185">Reference proteome</keyword>
<reference evidence="2" key="1">
    <citation type="journal article" date="2019" name="Int. J. Syst. Evol. Microbiol.">
        <title>The Global Catalogue of Microorganisms (GCM) 10K type strain sequencing project: providing services to taxonomists for standard genome sequencing and annotation.</title>
        <authorList>
            <consortium name="The Broad Institute Genomics Platform"/>
            <consortium name="The Broad Institute Genome Sequencing Center for Infectious Disease"/>
            <person name="Wu L."/>
            <person name="Ma J."/>
        </authorList>
    </citation>
    <scope>NUCLEOTIDE SEQUENCE [LARGE SCALE GENOMIC DNA]</scope>
    <source>
        <strain evidence="2">CCTCC AB 2013263</strain>
    </source>
</reference>
<evidence type="ECO:0008006" key="3">
    <source>
        <dbReference type="Google" id="ProtNLM"/>
    </source>
</evidence>
<sequence>MKTKEPAARQTIPLIEHFKAHAPQLRIDTRQRAVDVILAMTTASSVNVSNLTSHLPGLCSTDTGLNSIPPIREKHPNGFHAVQTRIFSYSLRSEK</sequence>
<organism evidence="1 2">
    <name type="scientific">Deinococcus antarcticus</name>
    <dbReference type="NCBI Taxonomy" id="1298767"/>
    <lineage>
        <taxon>Bacteria</taxon>
        <taxon>Thermotogati</taxon>
        <taxon>Deinococcota</taxon>
        <taxon>Deinococci</taxon>
        <taxon>Deinococcales</taxon>
        <taxon>Deinococcaceae</taxon>
        <taxon>Deinococcus</taxon>
    </lineage>
</organism>
<evidence type="ECO:0000313" key="2">
    <source>
        <dbReference type="Proteomes" id="UP001595748"/>
    </source>
</evidence>
<comment type="caution">
    <text evidence="1">The sequence shown here is derived from an EMBL/GenBank/DDBJ whole genome shotgun (WGS) entry which is preliminary data.</text>
</comment>
<proteinExistence type="predicted"/>
<protein>
    <recommendedName>
        <fullName evidence="3">Transposase</fullName>
    </recommendedName>
</protein>
<name>A0ABV8A1C8_9DEIO</name>
<dbReference type="RefSeq" id="WP_380075382.1">
    <property type="nucleotide sequence ID" value="NZ_JBHRZF010000003.1"/>
</dbReference>
<dbReference type="EMBL" id="JBHRZF010000003">
    <property type="protein sequence ID" value="MFC3859215.1"/>
    <property type="molecule type" value="Genomic_DNA"/>
</dbReference>
<accession>A0ABV8A1C8</accession>
<evidence type="ECO:0000313" key="1">
    <source>
        <dbReference type="EMBL" id="MFC3859215.1"/>
    </source>
</evidence>
<dbReference type="Proteomes" id="UP001595748">
    <property type="component" value="Unassembled WGS sequence"/>
</dbReference>
<gene>
    <name evidence="1" type="ORF">ACFOPQ_00320</name>
</gene>